<keyword evidence="2" id="KW-1185">Reference proteome</keyword>
<name>A0A5C6E923_9BACT</name>
<proteinExistence type="predicted"/>
<sequence length="106" mass="11666">MSPSRDVDSPSGEDCACGSWVHARPATTTEFDRLRNKTMTFHSDVAANAIIKAGDANIEIDRLKGLIVRCYSALHSGVWKDGETDAELAAFINDQMSSKYGNEWSR</sequence>
<dbReference type="EMBL" id="SJPW01000014">
    <property type="protein sequence ID" value="TWU43699.1"/>
    <property type="molecule type" value="Genomic_DNA"/>
</dbReference>
<dbReference type="Proteomes" id="UP000318288">
    <property type="component" value="Unassembled WGS sequence"/>
</dbReference>
<organism evidence="1 2">
    <name type="scientific">Rubripirellula tenax</name>
    <dbReference type="NCBI Taxonomy" id="2528015"/>
    <lineage>
        <taxon>Bacteria</taxon>
        <taxon>Pseudomonadati</taxon>
        <taxon>Planctomycetota</taxon>
        <taxon>Planctomycetia</taxon>
        <taxon>Pirellulales</taxon>
        <taxon>Pirellulaceae</taxon>
        <taxon>Rubripirellula</taxon>
    </lineage>
</organism>
<protein>
    <submittedName>
        <fullName evidence="1">Uncharacterized protein</fullName>
    </submittedName>
</protein>
<accession>A0A5C6E923</accession>
<reference evidence="1 2" key="1">
    <citation type="submission" date="2019-02" db="EMBL/GenBank/DDBJ databases">
        <title>Deep-cultivation of Planctomycetes and their phenomic and genomic characterization uncovers novel biology.</title>
        <authorList>
            <person name="Wiegand S."/>
            <person name="Jogler M."/>
            <person name="Boedeker C."/>
            <person name="Pinto D."/>
            <person name="Vollmers J."/>
            <person name="Rivas-Marin E."/>
            <person name="Kohn T."/>
            <person name="Peeters S.H."/>
            <person name="Heuer A."/>
            <person name="Rast P."/>
            <person name="Oberbeckmann S."/>
            <person name="Bunk B."/>
            <person name="Jeske O."/>
            <person name="Meyerdierks A."/>
            <person name="Storesund J.E."/>
            <person name="Kallscheuer N."/>
            <person name="Luecker S."/>
            <person name="Lage O.M."/>
            <person name="Pohl T."/>
            <person name="Merkel B.J."/>
            <person name="Hornburger P."/>
            <person name="Mueller R.-W."/>
            <person name="Bruemmer F."/>
            <person name="Labrenz M."/>
            <person name="Spormann A.M."/>
            <person name="Op Den Camp H."/>
            <person name="Overmann J."/>
            <person name="Amann R."/>
            <person name="Jetten M.S.M."/>
            <person name="Mascher T."/>
            <person name="Medema M.H."/>
            <person name="Devos D.P."/>
            <person name="Kaster A.-K."/>
            <person name="Ovreas L."/>
            <person name="Rohde M."/>
            <person name="Galperin M.Y."/>
            <person name="Jogler C."/>
        </authorList>
    </citation>
    <scope>NUCLEOTIDE SEQUENCE [LARGE SCALE GENOMIC DNA]</scope>
    <source>
        <strain evidence="1 2">Poly51</strain>
    </source>
</reference>
<evidence type="ECO:0000313" key="2">
    <source>
        <dbReference type="Proteomes" id="UP000318288"/>
    </source>
</evidence>
<comment type="caution">
    <text evidence="1">The sequence shown here is derived from an EMBL/GenBank/DDBJ whole genome shotgun (WGS) entry which is preliminary data.</text>
</comment>
<dbReference type="AlphaFoldDB" id="A0A5C6E923"/>
<evidence type="ECO:0000313" key="1">
    <source>
        <dbReference type="EMBL" id="TWU43699.1"/>
    </source>
</evidence>
<gene>
    <name evidence="1" type="ORF">Poly51_62210</name>
</gene>